<organism evidence="4 5">
    <name type="scientific">Parasphingorhabdus halotolerans</name>
    <dbReference type="NCBI Taxonomy" id="2725558"/>
    <lineage>
        <taxon>Bacteria</taxon>
        <taxon>Pseudomonadati</taxon>
        <taxon>Pseudomonadota</taxon>
        <taxon>Alphaproteobacteria</taxon>
        <taxon>Sphingomonadales</taxon>
        <taxon>Sphingomonadaceae</taxon>
        <taxon>Parasphingorhabdus</taxon>
    </lineage>
</organism>
<evidence type="ECO:0000313" key="5">
    <source>
        <dbReference type="Proteomes" id="UP000501600"/>
    </source>
</evidence>
<dbReference type="GO" id="GO:0003677">
    <property type="term" value="F:DNA binding"/>
    <property type="evidence" value="ECO:0007669"/>
    <property type="project" value="UniProtKB-UniRule"/>
</dbReference>
<keyword evidence="1 2" id="KW-0238">DNA-binding</keyword>
<feature type="domain" description="HTH tetR-type" evidence="3">
    <location>
        <begin position="11"/>
        <end position="71"/>
    </location>
</feature>
<dbReference type="SUPFAM" id="SSF46689">
    <property type="entry name" value="Homeodomain-like"/>
    <property type="match status" value="1"/>
</dbReference>
<evidence type="ECO:0000256" key="1">
    <source>
        <dbReference type="ARBA" id="ARBA00023125"/>
    </source>
</evidence>
<name>A0A6H2DKT4_9SPHN</name>
<dbReference type="KEGG" id="phao:HF685_08310"/>
<evidence type="ECO:0000313" key="4">
    <source>
        <dbReference type="EMBL" id="QJB69282.1"/>
    </source>
</evidence>
<keyword evidence="5" id="KW-1185">Reference proteome</keyword>
<dbReference type="EMBL" id="CP051217">
    <property type="protein sequence ID" value="QJB69282.1"/>
    <property type="molecule type" value="Genomic_DNA"/>
</dbReference>
<dbReference type="InterPro" id="IPR001647">
    <property type="entry name" value="HTH_TetR"/>
</dbReference>
<dbReference type="PANTHER" id="PTHR43479">
    <property type="entry name" value="ACREF/ENVCD OPERON REPRESSOR-RELATED"/>
    <property type="match status" value="1"/>
</dbReference>
<protein>
    <submittedName>
        <fullName evidence="4">TetR/AcrR family transcriptional regulator</fullName>
    </submittedName>
</protein>
<proteinExistence type="predicted"/>
<evidence type="ECO:0000259" key="3">
    <source>
        <dbReference type="PROSITE" id="PS50977"/>
    </source>
</evidence>
<dbReference type="Proteomes" id="UP000501600">
    <property type="component" value="Chromosome"/>
</dbReference>
<dbReference type="PROSITE" id="PS50977">
    <property type="entry name" value="HTH_TETR_2"/>
    <property type="match status" value="1"/>
</dbReference>
<dbReference type="PANTHER" id="PTHR43479:SF11">
    <property type="entry name" value="ACREF_ENVCD OPERON REPRESSOR-RELATED"/>
    <property type="match status" value="1"/>
</dbReference>
<dbReference type="Gene3D" id="1.10.357.10">
    <property type="entry name" value="Tetracycline Repressor, domain 2"/>
    <property type="match status" value="1"/>
</dbReference>
<evidence type="ECO:0000256" key="2">
    <source>
        <dbReference type="PROSITE-ProRule" id="PRU00335"/>
    </source>
</evidence>
<feature type="DNA-binding region" description="H-T-H motif" evidence="2">
    <location>
        <begin position="34"/>
        <end position="53"/>
    </location>
</feature>
<gene>
    <name evidence="4" type="ORF">HF685_08310</name>
</gene>
<dbReference type="RefSeq" id="WP_168819227.1">
    <property type="nucleotide sequence ID" value="NZ_CP051217.1"/>
</dbReference>
<dbReference type="InterPro" id="IPR023772">
    <property type="entry name" value="DNA-bd_HTH_TetR-type_CS"/>
</dbReference>
<dbReference type="InterPro" id="IPR050624">
    <property type="entry name" value="HTH-type_Tx_Regulator"/>
</dbReference>
<accession>A0A6H2DKT4</accession>
<dbReference type="Pfam" id="PF00440">
    <property type="entry name" value="TetR_N"/>
    <property type="match status" value="1"/>
</dbReference>
<dbReference type="PRINTS" id="PR00455">
    <property type="entry name" value="HTHTETR"/>
</dbReference>
<dbReference type="AlphaFoldDB" id="A0A6H2DKT4"/>
<dbReference type="PROSITE" id="PS01081">
    <property type="entry name" value="HTH_TETR_1"/>
    <property type="match status" value="1"/>
</dbReference>
<reference evidence="4 5" key="1">
    <citation type="submission" date="2020-04" db="EMBL/GenBank/DDBJ databases">
        <title>Genome sequence for Sphingorhabdus sp. strain M1.</title>
        <authorList>
            <person name="Park S.-J."/>
        </authorList>
    </citation>
    <scope>NUCLEOTIDE SEQUENCE [LARGE SCALE GENOMIC DNA]</scope>
    <source>
        <strain evidence="4 5">JK6</strain>
    </source>
</reference>
<sequence length="200" mass="22773">MLKKPLQERAVKTRNLFLDTAGQLLAEVGFDKLTTNLICERAGLTPPALYHYFSNKYEVVEELGNRLSAEQDVIIYKWMQTQDAFPFPPVQIAALLNALHEHSLKQPNAERIYATLRGMKQTRDNPLFTMQNVSKSCAEWLSKILPEIDPELIIIRVRIVIQAMFGVHTMLLENPEMDAEKTNEETAEMLGAFIGNLTNK</sequence>
<dbReference type="InterPro" id="IPR009057">
    <property type="entry name" value="Homeodomain-like_sf"/>
</dbReference>